<dbReference type="PaxDb" id="4097-A0A1S4A0K7"/>
<dbReference type="InterPro" id="IPR043502">
    <property type="entry name" value="DNA/RNA_pol_sf"/>
</dbReference>
<dbReference type="STRING" id="4097.A0A1S4A0K7"/>
<dbReference type="PANTHER" id="PTHR11439:SF499">
    <property type="entry name" value="PPC DOMAIN-CONTAINING PROTEIN"/>
    <property type="match status" value="1"/>
</dbReference>
<reference evidence="1" key="1">
    <citation type="submission" date="2025-08" db="UniProtKB">
        <authorList>
            <consortium name="RefSeq"/>
        </authorList>
    </citation>
    <scope>IDENTIFICATION</scope>
</reference>
<sequence>MARKIVVVLVYVDDLFITGIEFSKSGEGILMHQRKYALELIVDLGFSSSKPIVTPMELNVKLTTVEFDTHVGPIKDKALDDPGPYQRLLGHLLYLTITRPDISFVVHYLSQLMHSPKTSHWEVARQICYVLSWSRGLIVSCLF</sequence>
<dbReference type="OrthoDB" id="1275983at2759"/>
<dbReference type="SUPFAM" id="SSF56672">
    <property type="entry name" value="DNA/RNA polymerases"/>
    <property type="match status" value="1"/>
</dbReference>
<dbReference type="PANTHER" id="PTHR11439">
    <property type="entry name" value="GAG-POL-RELATED RETROTRANSPOSON"/>
    <property type="match status" value="1"/>
</dbReference>
<organism evidence="1">
    <name type="scientific">Nicotiana tabacum</name>
    <name type="common">Common tobacco</name>
    <dbReference type="NCBI Taxonomy" id="4097"/>
    <lineage>
        <taxon>Eukaryota</taxon>
        <taxon>Viridiplantae</taxon>
        <taxon>Streptophyta</taxon>
        <taxon>Embryophyta</taxon>
        <taxon>Tracheophyta</taxon>
        <taxon>Spermatophyta</taxon>
        <taxon>Magnoliopsida</taxon>
        <taxon>eudicotyledons</taxon>
        <taxon>Gunneridae</taxon>
        <taxon>Pentapetalae</taxon>
        <taxon>asterids</taxon>
        <taxon>lamiids</taxon>
        <taxon>Solanales</taxon>
        <taxon>Solanaceae</taxon>
        <taxon>Nicotianoideae</taxon>
        <taxon>Nicotianeae</taxon>
        <taxon>Nicotiana</taxon>
    </lineage>
</organism>
<gene>
    <name evidence="1" type="primary">LOC107792471</name>
</gene>
<accession>A0A1S4A0K7</accession>
<evidence type="ECO:0000313" key="1">
    <source>
        <dbReference type="RefSeq" id="XP_016470173.1"/>
    </source>
</evidence>
<dbReference type="AlphaFoldDB" id="A0A1S4A0K7"/>
<name>A0A1S4A0K7_TOBAC</name>
<proteinExistence type="predicted"/>
<dbReference type="KEGG" id="nta:107792471"/>
<protein>
    <submittedName>
        <fullName evidence="1">Uncharacterized mitochondrial protein AtMg00810-like</fullName>
    </submittedName>
</protein>
<dbReference type="RefSeq" id="XP_016470173.1">
    <property type="nucleotide sequence ID" value="XM_016614687.1"/>
</dbReference>